<accession>A0A134BE72</accession>
<proteinExistence type="predicted"/>
<gene>
    <name evidence="1" type="ORF">HMPREF3185_00223</name>
</gene>
<organism evidence="1 2">
    <name type="scientific">Porphyromonas somerae</name>
    <dbReference type="NCBI Taxonomy" id="322095"/>
    <lineage>
        <taxon>Bacteria</taxon>
        <taxon>Pseudomonadati</taxon>
        <taxon>Bacteroidota</taxon>
        <taxon>Bacteroidia</taxon>
        <taxon>Bacteroidales</taxon>
        <taxon>Porphyromonadaceae</taxon>
        <taxon>Porphyromonas</taxon>
    </lineage>
</organism>
<protein>
    <submittedName>
        <fullName evidence="1">Uncharacterized protein</fullName>
    </submittedName>
</protein>
<dbReference type="EMBL" id="LSDK01000016">
    <property type="protein sequence ID" value="KXB78254.1"/>
    <property type="molecule type" value="Genomic_DNA"/>
</dbReference>
<name>A0A134BE72_9PORP</name>
<comment type="caution">
    <text evidence="1">The sequence shown here is derived from an EMBL/GenBank/DDBJ whole genome shotgun (WGS) entry which is preliminary data.</text>
</comment>
<evidence type="ECO:0000313" key="1">
    <source>
        <dbReference type="EMBL" id="KXB78254.1"/>
    </source>
</evidence>
<dbReference type="PATRIC" id="fig|322095.3.peg.222"/>
<sequence length="49" mass="5705">MYCKFRKRREQEESLYISYFARSGCQPIAMGGVNLYRSQYEPLLGCCSA</sequence>
<reference evidence="2" key="1">
    <citation type="submission" date="2016-01" db="EMBL/GenBank/DDBJ databases">
        <authorList>
            <person name="Mitreva M."/>
            <person name="Pepin K.H."/>
            <person name="Mihindukulasuriya K.A."/>
            <person name="Fulton R."/>
            <person name="Fronick C."/>
            <person name="O'Laughlin M."/>
            <person name="Miner T."/>
            <person name="Herter B."/>
            <person name="Rosa B.A."/>
            <person name="Cordes M."/>
            <person name="Tomlinson C."/>
            <person name="Wollam A."/>
            <person name="Palsikar V.B."/>
            <person name="Mardis E.R."/>
            <person name="Wilson R.K."/>
        </authorList>
    </citation>
    <scope>NUCLEOTIDE SEQUENCE [LARGE SCALE GENOMIC DNA]</scope>
    <source>
        <strain evidence="2">KA00683</strain>
    </source>
</reference>
<dbReference type="Proteomes" id="UP000070224">
    <property type="component" value="Unassembled WGS sequence"/>
</dbReference>
<evidence type="ECO:0000313" key="2">
    <source>
        <dbReference type="Proteomes" id="UP000070224"/>
    </source>
</evidence>
<dbReference type="AlphaFoldDB" id="A0A134BE72"/>
<keyword evidence="2" id="KW-1185">Reference proteome</keyword>